<organism evidence="1 2">
    <name type="scientific">Paracoccus zhejiangensis</name>
    <dbReference type="NCBI Taxonomy" id="1077935"/>
    <lineage>
        <taxon>Bacteria</taxon>
        <taxon>Pseudomonadati</taxon>
        <taxon>Pseudomonadota</taxon>
        <taxon>Alphaproteobacteria</taxon>
        <taxon>Rhodobacterales</taxon>
        <taxon>Paracoccaceae</taxon>
        <taxon>Paracoccus</taxon>
    </lineage>
</organism>
<dbReference type="RefSeq" id="WP_101754797.1">
    <property type="nucleotide sequence ID" value="NZ_CP025432.1"/>
</dbReference>
<sequence>MTNDFKQSDYLKEKAWHGLSCCCGGGYRVGHALGCPDATRAANLSCLAVDLDRAEAAGDQVEIADLRRIKAEIEALATKYPDGY</sequence>
<dbReference type="KEGG" id="pzh:CX676_21285"/>
<name>A0A2H5F5L1_9RHOB</name>
<evidence type="ECO:0000313" key="2">
    <source>
        <dbReference type="Proteomes" id="UP000234530"/>
    </source>
</evidence>
<accession>A0A2H5F5L1</accession>
<dbReference type="AlphaFoldDB" id="A0A2H5F5L1"/>
<gene>
    <name evidence="1" type="ORF">CX676_21285</name>
</gene>
<protein>
    <submittedName>
        <fullName evidence="1">Uncharacterized protein</fullName>
    </submittedName>
</protein>
<dbReference type="Proteomes" id="UP000234530">
    <property type="component" value="Plasmid pPZ02"/>
</dbReference>
<evidence type="ECO:0000313" key="1">
    <source>
        <dbReference type="EMBL" id="AUH66833.1"/>
    </source>
</evidence>
<keyword evidence="2" id="KW-1185">Reference proteome</keyword>
<proteinExistence type="predicted"/>
<geneLocation type="plasmid" evidence="2">
    <name>ppz02</name>
</geneLocation>
<dbReference type="EMBL" id="CP025432">
    <property type="protein sequence ID" value="AUH66833.1"/>
    <property type="molecule type" value="Genomic_DNA"/>
</dbReference>
<dbReference type="OrthoDB" id="7774462at2"/>
<keyword evidence="1" id="KW-0614">Plasmid</keyword>
<reference evidence="1 2" key="1">
    <citation type="journal article" date="2013" name="Antonie Van Leeuwenhoek">
        <title>Paracoccus zhejiangensis sp. nov., isolated from activated sludge in wastewater-treatment system.</title>
        <authorList>
            <person name="Wu Z.G."/>
            <person name="Zhang D.F."/>
            <person name="Liu Y.L."/>
            <person name="Wang F."/>
            <person name="Jiang X."/>
            <person name="Li C."/>
            <person name="Li S.P."/>
            <person name="Hong Q."/>
            <person name="Li W.J."/>
        </authorList>
    </citation>
    <scope>NUCLEOTIDE SEQUENCE [LARGE SCALE GENOMIC DNA]</scope>
    <source>
        <strain evidence="1 2">J6</strain>
        <plasmid evidence="2">Plasmid ppz02</plasmid>
    </source>
</reference>